<proteinExistence type="predicted"/>
<accession>A0ABM0JHU9</accession>
<dbReference type="RefSeq" id="XP_005093992.2">
    <property type="nucleotide sequence ID" value="XM_005093935.3"/>
</dbReference>
<feature type="coiled-coil region" evidence="1">
    <location>
        <begin position="122"/>
        <end position="164"/>
    </location>
</feature>
<evidence type="ECO:0000256" key="2">
    <source>
        <dbReference type="SAM" id="MobiDB-lite"/>
    </source>
</evidence>
<keyword evidence="3" id="KW-1185">Reference proteome</keyword>
<reference evidence="4" key="1">
    <citation type="submission" date="2025-08" db="UniProtKB">
        <authorList>
            <consortium name="RefSeq"/>
        </authorList>
    </citation>
    <scope>IDENTIFICATION</scope>
</reference>
<name>A0ABM0JHU9_APLCA</name>
<feature type="compositionally biased region" description="Basic and acidic residues" evidence="2">
    <location>
        <begin position="786"/>
        <end position="797"/>
    </location>
</feature>
<protein>
    <submittedName>
        <fullName evidence="4">Uncharacterized protein LOC101851631 isoform X1</fullName>
    </submittedName>
</protein>
<dbReference type="GeneID" id="101851631"/>
<sequence length="842" mass="96418">MCSQDHNDYPHLMTQRFLRDYIRLCETEEEQNSLCTFSQDSAEQKLVESCQFLLEKLKCNGDQREDQERLLEFFVSLGKNAKLDLDCLQSKETSEPTIFPEIKGITGKTLKTCPASQSGNNITKYESKAQAVLEKIQAQRKDPLKKFRETASVCEKKLLELENRRSEIESLYEEFKDCKSKLQVLETSKRQLQMPLEKFENFTEVPTGSVSHHKREEILKTYMAMEKNEQELKENILEGVLYSSTERLREFVAFFKEVEDCLESSIKNLRQAFAFSRCTSLLFEDDDKKSLMCNLSEKLHKTFCIAENVVKVADTLVSQVSSSEDQVSQLNDSRMELTELWCQLIKEAWVFESEPDLQLQCKGGCFAAKSRFTLILRLLGHHVPIRKQGIRAGVILENDCSSSLEIQSLCKMKEATFFHEEDGFDTVIKWIDVDLSEYSRTAKRSKEDKYYLFFHRICVQLNCSVVEEKVALSCFSLPFTVRTGSPQVWSYTGSVVWYTWAKEDMHQIPFSCPKTLDHFMVLALLEAKCKAKFPAWELQASEAYSLGKMIQLVSTPENQVSLHKFTVDDMPHSREHNKSHKWPFYAWFSAALNTAKAFEKFVFGDKALESQKVKKLYYFLDKEGLVHLARRHQLPKATAILKISQNRVDSPTGETPMAGVNVHIWTGKEIFTCRIELEASKENKYQLWRKIMQMKIRTGNGDSLPEYLLCTDSQMLKLEQPPPVKDEKNPDGYGGQQSQQPGYTVLESSFKKLNVKEEDEGLATSTSAITSPTQTPDVTEPSASKRPTDMPPELRDIVPFDSSDAAVDSAEYYGEMFSPLGISEYEIGADGESEGWREDGNI</sequence>
<feature type="region of interest" description="Disordered" evidence="2">
    <location>
        <begin position="720"/>
        <end position="742"/>
    </location>
</feature>
<gene>
    <name evidence="4" type="primary">LOC101851631</name>
</gene>
<feature type="region of interest" description="Disordered" evidence="2">
    <location>
        <begin position="757"/>
        <end position="797"/>
    </location>
</feature>
<dbReference type="SUPFAM" id="SSF49417">
    <property type="entry name" value="p53-like transcription factors"/>
    <property type="match status" value="1"/>
</dbReference>
<dbReference type="InterPro" id="IPR008967">
    <property type="entry name" value="p53-like_TF_DNA-bd_sf"/>
</dbReference>
<feature type="compositionally biased region" description="Polar residues" evidence="2">
    <location>
        <begin position="763"/>
        <end position="777"/>
    </location>
</feature>
<evidence type="ECO:0000313" key="3">
    <source>
        <dbReference type="Proteomes" id="UP000694888"/>
    </source>
</evidence>
<evidence type="ECO:0000313" key="4">
    <source>
        <dbReference type="RefSeq" id="XP_005093992.2"/>
    </source>
</evidence>
<dbReference type="Proteomes" id="UP000694888">
    <property type="component" value="Unplaced"/>
</dbReference>
<organism evidence="3 4">
    <name type="scientific">Aplysia californica</name>
    <name type="common">California sea hare</name>
    <dbReference type="NCBI Taxonomy" id="6500"/>
    <lineage>
        <taxon>Eukaryota</taxon>
        <taxon>Metazoa</taxon>
        <taxon>Spiralia</taxon>
        <taxon>Lophotrochozoa</taxon>
        <taxon>Mollusca</taxon>
        <taxon>Gastropoda</taxon>
        <taxon>Heterobranchia</taxon>
        <taxon>Euthyneura</taxon>
        <taxon>Tectipleura</taxon>
        <taxon>Aplysiida</taxon>
        <taxon>Aplysioidea</taxon>
        <taxon>Aplysiidae</taxon>
        <taxon>Aplysia</taxon>
    </lineage>
</organism>
<keyword evidence="1" id="KW-0175">Coiled coil</keyword>
<evidence type="ECO:0000256" key="1">
    <source>
        <dbReference type="SAM" id="Coils"/>
    </source>
</evidence>